<proteinExistence type="predicted"/>
<organism evidence="1 2">
    <name type="scientific">Clytia hemisphaerica</name>
    <dbReference type="NCBI Taxonomy" id="252671"/>
    <lineage>
        <taxon>Eukaryota</taxon>
        <taxon>Metazoa</taxon>
        <taxon>Cnidaria</taxon>
        <taxon>Hydrozoa</taxon>
        <taxon>Hydroidolina</taxon>
        <taxon>Leptothecata</taxon>
        <taxon>Obeliida</taxon>
        <taxon>Clytiidae</taxon>
        <taxon>Clytia</taxon>
    </lineage>
</organism>
<protein>
    <recommendedName>
        <fullName evidence="3">PPPDE domain-containing protein</fullName>
    </recommendedName>
</protein>
<dbReference type="AlphaFoldDB" id="A0A7M5VCP7"/>
<accession>A0A7M5VCP7</accession>
<dbReference type="EnsemblMetazoa" id="CLYHEMT008052.1">
    <property type="protein sequence ID" value="CLYHEMP008052.1"/>
    <property type="gene ID" value="CLYHEMG008052"/>
</dbReference>
<dbReference type="Proteomes" id="UP000594262">
    <property type="component" value="Unplaced"/>
</dbReference>
<dbReference type="GeneID" id="136804683"/>
<keyword evidence="2" id="KW-1185">Reference proteome</keyword>
<reference evidence="1" key="1">
    <citation type="submission" date="2021-01" db="UniProtKB">
        <authorList>
            <consortium name="EnsemblMetazoa"/>
        </authorList>
    </citation>
    <scope>IDENTIFICATION</scope>
</reference>
<name>A0A7M5VCP7_9CNID</name>
<evidence type="ECO:0000313" key="1">
    <source>
        <dbReference type="EnsemblMetazoa" id="CLYHEMP008052.1"/>
    </source>
</evidence>
<sequence>MNNYSSGGSKDSTFRPEHDNTKRSAEVYIFLSTLEVMKNTVYESWDNFKHWALIFLFDSRRLKYELNNPSGQKTGGKIEPSWDDFHGVGTFEKMIFLGTITTSPKDINEAAKNNRLNGQTYHASKRNCQDWVIELLNTIDPSKSLFRSLKEEEIVPLKDSISKFLVDSACKSDKLKSISSSRR</sequence>
<evidence type="ECO:0000313" key="2">
    <source>
        <dbReference type="Proteomes" id="UP000594262"/>
    </source>
</evidence>
<evidence type="ECO:0008006" key="3">
    <source>
        <dbReference type="Google" id="ProtNLM"/>
    </source>
</evidence>
<dbReference type="RefSeq" id="XP_066917391.1">
    <property type="nucleotide sequence ID" value="XM_067061290.1"/>
</dbReference>